<feature type="region of interest" description="Disordered" evidence="1">
    <location>
        <begin position="189"/>
        <end position="212"/>
    </location>
</feature>
<dbReference type="NCBIfam" id="TIGR02165">
    <property type="entry name" value="cas5_6_GSU0054"/>
    <property type="match status" value="1"/>
</dbReference>
<dbReference type="EMBL" id="LJYW01000001">
    <property type="protein sequence ID" value="KPL54682.1"/>
    <property type="molecule type" value="Genomic_DNA"/>
</dbReference>
<gene>
    <name evidence="2" type="ORF">ABB55_22670</name>
</gene>
<evidence type="ECO:0000313" key="2">
    <source>
        <dbReference type="EMBL" id="KPL54682.1"/>
    </source>
</evidence>
<dbReference type="Pfam" id="PF09609">
    <property type="entry name" value="Cas_GSU0054"/>
    <property type="match status" value="1"/>
</dbReference>
<dbReference type="InterPro" id="IPR019089">
    <property type="entry name" value="Cas_GSU0054"/>
</dbReference>
<feature type="region of interest" description="Disordered" evidence="1">
    <location>
        <begin position="77"/>
        <end position="96"/>
    </location>
</feature>
<dbReference type="RefSeq" id="WP_054360848.1">
    <property type="nucleotide sequence ID" value="NZ_LJYW01000001.1"/>
</dbReference>
<name>A0A0P6VSK0_9HYPH</name>
<dbReference type="AlphaFoldDB" id="A0A0P6VSK0"/>
<dbReference type="STRING" id="665126.ABB55_22670"/>
<evidence type="ECO:0008006" key="4">
    <source>
        <dbReference type="Google" id="ProtNLM"/>
    </source>
</evidence>
<sequence>MTLVLEIEHLTGVAFAAVGPDSDAPDWPPQPDRVFSALVASWAARGRREDERRALEWLERQDPPEIVASDAVARTAPVSFVPPNDPQTRKSADRSVMPAYRRRQPRRFPAARPTDAVVRLVWGCSVSDGELLSALDALAAATAYIGHSASLTRCRFRDDAGSTDCDRRTSAARRVYPGRLGELERAFADGRRPSPGARIGARPQPAERPPQGVFSPDWLVLEHVDGPMPDIRAAAMVAKAIRDALLDGYGRLGEHGDRIPSVVSGHAADGAPSRDPHLAIVPLAFAGFPHADGQVLGFALVPPRGSGILDDATFRRAVGTLCYDDEDSGRLVLDIASRSADPGPSATGAPFRLRFSPTFEPDRRSLQSWRYRGPAQNYASVTPLVLDRHTKQRGDDLVAEVAASIAAACRNIGLPEPVLVVPDKHSAVDGVVSAWPSGRAPSWTRWRLPPALASRPLTHAVLHFDVPVEGPLILGAGRFLGMGLCLPIGSKEMVR</sequence>
<dbReference type="Proteomes" id="UP000048984">
    <property type="component" value="Unassembled WGS sequence"/>
</dbReference>
<comment type="caution">
    <text evidence="2">The sequence shown here is derived from an EMBL/GenBank/DDBJ whole genome shotgun (WGS) entry which is preliminary data.</text>
</comment>
<organism evidence="2 3">
    <name type="scientific">Prosthecodimorpha hirschii</name>
    <dbReference type="NCBI Taxonomy" id="665126"/>
    <lineage>
        <taxon>Bacteria</taxon>
        <taxon>Pseudomonadati</taxon>
        <taxon>Pseudomonadota</taxon>
        <taxon>Alphaproteobacteria</taxon>
        <taxon>Hyphomicrobiales</taxon>
        <taxon>Ancalomicrobiaceae</taxon>
        <taxon>Prosthecodimorpha</taxon>
    </lineage>
</organism>
<evidence type="ECO:0000256" key="1">
    <source>
        <dbReference type="SAM" id="MobiDB-lite"/>
    </source>
</evidence>
<accession>A0A0P6VSK0</accession>
<reference evidence="2 3" key="1">
    <citation type="submission" date="2015-09" db="EMBL/GenBank/DDBJ databases">
        <authorList>
            <person name="Jackson K.R."/>
            <person name="Lunt B.L."/>
            <person name="Fisher J.N.B."/>
            <person name="Gardner A.V."/>
            <person name="Bailey M.E."/>
            <person name="Deus L.M."/>
            <person name="Earl A.S."/>
            <person name="Gibby P.D."/>
            <person name="Hartmann K.A."/>
            <person name="Liu J.E."/>
            <person name="Manci A.M."/>
            <person name="Nielsen D.A."/>
            <person name="Solomon M.B."/>
            <person name="Breakwell D.P."/>
            <person name="Burnett S.H."/>
            <person name="Grose J.H."/>
        </authorList>
    </citation>
    <scope>NUCLEOTIDE SEQUENCE [LARGE SCALE GENOMIC DNA]</scope>
    <source>
        <strain evidence="2 3">16</strain>
    </source>
</reference>
<keyword evidence="3" id="KW-1185">Reference proteome</keyword>
<evidence type="ECO:0000313" key="3">
    <source>
        <dbReference type="Proteomes" id="UP000048984"/>
    </source>
</evidence>
<proteinExistence type="predicted"/>
<reference evidence="2 3" key="2">
    <citation type="submission" date="2015-10" db="EMBL/GenBank/DDBJ databases">
        <title>Draft Genome Sequence of Prosthecomicrobium hirschii ATCC 27832.</title>
        <authorList>
            <person name="Daniel J."/>
            <person name="Givan S.A."/>
            <person name="Brun Y.V."/>
            <person name="Brown P.J."/>
        </authorList>
    </citation>
    <scope>NUCLEOTIDE SEQUENCE [LARGE SCALE GENOMIC DNA]</scope>
    <source>
        <strain evidence="2 3">16</strain>
    </source>
</reference>
<protein>
    <recommendedName>
        <fullName evidence="4">Type I-U CRISPR-associated protein Cas5/Cas6</fullName>
    </recommendedName>
</protein>